<dbReference type="AlphaFoldDB" id="A0A841U6S7"/>
<feature type="binding site" evidence="7">
    <location>
        <position position="97"/>
    </location>
    <ligand>
        <name>Zn(2+)</name>
        <dbReference type="ChEBI" id="CHEBI:29105"/>
    </ligand>
</feature>
<dbReference type="GO" id="GO:0003700">
    <property type="term" value="F:DNA-binding transcription factor activity"/>
    <property type="evidence" value="ECO:0007669"/>
    <property type="project" value="InterPro"/>
</dbReference>
<evidence type="ECO:0000256" key="5">
    <source>
        <dbReference type="ARBA" id="ARBA00023125"/>
    </source>
</evidence>
<keyword evidence="7" id="KW-0479">Metal-binding</keyword>
<reference evidence="8 9" key="1">
    <citation type="submission" date="2020-08" db="EMBL/GenBank/DDBJ databases">
        <title>Cohnella phylogeny.</title>
        <authorList>
            <person name="Dunlap C."/>
        </authorList>
    </citation>
    <scope>NUCLEOTIDE SEQUENCE [LARGE SCALE GENOMIC DNA]</scope>
    <source>
        <strain evidence="8 9">DSM 25239</strain>
    </source>
</reference>
<dbReference type="EMBL" id="JACJVR010000079">
    <property type="protein sequence ID" value="MBB6693754.1"/>
    <property type="molecule type" value="Genomic_DNA"/>
</dbReference>
<gene>
    <name evidence="8" type="ORF">H7B90_20360</name>
</gene>
<keyword evidence="4" id="KW-0805">Transcription regulation</keyword>
<dbReference type="InterPro" id="IPR002481">
    <property type="entry name" value="FUR"/>
</dbReference>
<dbReference type="Gene3D" id="3.30.1490.190">
    <property type="match status" value="1"/>
</dbReference>
<dbReference type="InterPro" id="IPR036390">
    <property type="entry name" value="WH_DNA-bd_sf"/>
</dbReference>
<dbReference type="CDD" id="cd07153">
    <property type="entry name" value="Fur_like"/>
    <property type="match status" value="1"/>
</dbReference>
<dbReference type="GO" id="GO:0000976">
    <property type="term" value="F:transcription cis-regulatory region binding"/>
    <property type="evidence" value="ECO:0007669"/>
    <property type="project" value="TreeGrafter"/>
</dbReference>
<proteinExistence type="inferred from homology"/>
<evidence type="ECO:0000256" key="6">
    <source>
        <dbReference type="ARBA" id="ARBA00023163"/>
    </source>
</evidence>
<evidence type="ECO:0000256" key="4">
    <source>
        <dbReference type="ARBA" id="ARBA00023015"/>
    </source>
</evidence>
<dbReference type="InterPro" id="IPR036388">
    <property type="entry name" value="WH-like_DNA-bd_sf"/>
</dbReference>
<comment type="caution">
    <text evidence="8">The sequence shown here is derived from an EMBL/GenBank/DDBJ whole genome shotgun (WGS) entry which is preliminary data.</text>
</comment>
<accession>A0A841U6S7</accession>
<keyword evidence="9" id="KW-1185">Reference proteome</keyword>
<dbReference type="Proteomes" id="UP000553776">
    <property type="component" value="Unassembled WGS sequence"/>
</dbReference>
<feature type="binding site" evidence="7">
    <location>
        <position position="140"/>
    </location>
    <ligand>
        <name>Zn(2+)</name>
        <dbReference type="ChEBI" id="CHEBI:29105"/>
    </ligand>
</feature>
<evidence type="ECO:0000256" key="1">
    <source>
        <dbReference type="ARBA" id="ARBA00007957"/>
    </source>
</evidence>
<dbReference type="PANTHER" id="PTHR33202:SF7">
    <property type="entry name" value="FERRIC UPTAKE REGULATION PROTEIN"/>
    <property type="match status" value="1"/>
</dbReference>
<evidence type="ECO:0000256" key="3">
    <source>
        <dbReference type="ARBA" id="ARBA00022833"/>
    </source>
</evidence>
<dbReference type="GO" id="GO:0045892">
    <property type="term" value="P:negative regulation of DNA-templated transcription"/>
    <property type="evidence" value="ECO:0007669"/>
    <property type="project" value="TreeGrafter"/>
</dbReference>
<comment type="cofactor">
    <cofactor evidence="7">
        <name>Zn(2+)</name>
        <dbReference type="ChEBI" id="CHEBI:29105"/>
    </cofactor>
    <text evidence="7">Binds 1 zinc ion per subunit.</text>
</comment>
<keyword evidence="2" id="KW-0678">Repressor</keyword>
<dbReference type="InterPro" id="IPR043135">
    <property type="entry name" value="Fur_C"/>
</dbReference>
<sequence length="144" mass="16502">MRENWSVEEIVGRFKDRGMRMTPQRMEVLRLLTEMSHPTAEQLFEKVHARFPFVSQATIYNTLRALKEIGVVAELAGGGQRVLHYEMASGERCHFTCRSCGQIRDVETDEPPIAKDLPKLHGSYRIEDYRLELFGVCPECAEGT</sequence>
<comment type="similarity">
    <text evidence="1">Belongs to the Fur family.</text>
</comment>
<feature type="binding site" evidence="7">
    <location>
        <position position="100"/>
    </location>
    <ligand>
        <name>Zn(2+)</name>
        <dbReference type="ChEBI" id="CHEBI:29105"/>
    </ligand>
</feature>
<protein>
    <submittedName>
        <fullName evidence="8">Transcriptional repressor</fullName>
    </submittedName>
</protein>
<dbReference type="RefSeq" id="WP_185137734.1">
    <property type="nucleotide sequence ID" value="NZ_BORM01000033.1"/>
</dbReference>
<dbReference type="GO" id="GO:0008270">
    <property type="term" value="F:zinc ion binding"/>
    <property type="evidence" value="ECO:0007669"/>
    <property type="project" value="TreeGrafter"/>
</dbReference>
<evidence type="ECO:0000313" key="9">
    <source>
        <dbReference type="Proteomes" id="UP000553776"/>
    </source>
</evidence>
<evidence type="ECO:0000256" key="2">
    <source>
        <dbReference type="ARBA" id="ARBA00022491"/>
    </source>
</evidence>
<keyword evidence="3 7" id="KW-0862">Zinc</keyword>
<name>A0A841U6S7_9BACL</name>
<evidence type="ECO:0000256" key="7">
    <source>
        <dbReference type="PIRSR" id="PIRSR602481-1"/>
    </source>
</evidence>
<dbReference type="GO" id="GO:1900376">
    <property type="term" value="P:regulation of secondary metabolite biosynthetic process"/>
    <property type="evidence" value="ECO:0007669"/>
    <property type="project" value="TreeGrafter"/>
</dbReference>
<organism evidence="8 9">
    <name type="scientific">Cohnella xylanilytica</name>
    <dbReference type="NCBI Taxonomy" id="557555"/>
    <lineage>
        <taxon>Bacteria</taxon>
        <taxon>Bacillati</taxon>
        <taxon>Bacillota</taxon>
        <taxon>Bacilli</taxon>
        <taxon>Bacillales</taxon>
        <taxon>Paenibacillaceae</taxon>
        <taxon>Cohnella</taxon>
    </lineage>
</organism>
<dbReference type="Gene3D" id="1.10.10.10">
    <property type="entry name" value="Winged helix-like DNA-binding domain superfamily/Winged helix DNA-binding domain"/>
    <property type="match status" value="1"/>
</dbReference>
<dbReference type="SUPFAM" id="SSF46785">
    <property type="entry name" value="Winged helix' DNA-binding domain"/>
    <property type="match status" value="1"/>
</dbReference>
<dbReference type="Pfam" id="PF01475">
    <property type="entry name" value="FUR"/>
    <property type="match status" value="1"/>
</dbReference>
<evidence type="ECO:0000313" key="8">
    <source>
        <dbReference type="EMBL" id="MBB6693754.1"/>
    </source>
</evidence>
<keyword evidence="5" id="KW-0238">DNA-binding</keyword>
<keyword evidence="6" id="KW-0804">Transcription</keyword>
<feature type="binding site" evidence="7">
    <location>
        <position position="137"/>
    </location>
    <ligand>
        <name>Zn(2+)</name>
        <dbReference type="ChEBI" id="CHEBI:29105"/>
    </ligand>
</feature>
<dbReference type="PANTHER" id="PTHR33202">
    <property type="entry name" value="ZINC UPTAKE REGULATION PROTEIN"/>
    <property type="match status" value="1"/>
</dbReference>